<keyword evidence="3" id="KW-1185">Reference proteome</keyword>
<dbReference type="EMBL" id="AZEE01000027">
    <property type="protein sequence ID" value="KRK98625.1"/>
    <property type="molecule type" value="Genomic_DNA"/>
</dbReference>
<feature type="transmembrane region" description="Helical" evidence="1">
    <location>
        <begin position="60"/>
        <end position="82"/>
    </location>
</feature>
<evidence type="ECO:0000313" key="2">
    <source>
        <dbReference type="EMBL" id="KRK98625.1"/>
    </source>
</evidence>
<accession>A0A0R1M032</accession>
<feature type="transmembrane region" description="Helical" evidence="1">
    <location>
        <begin position="6"/>
        <end position="24"/>
    </location>
</feature>
<name>A0A0R1M032_9LACO</name>
<dbReference type="Proteomes" id="UP000051160">
    <property type="component" value="Unassembled WGS sequence"/>
</dbReference>
<protein>
    <recommendedName>
        <fullName evidence="4">Transglycosylase associated protein</fullName>
    </recommendedName>
</protein>
<dbReference type="STRING" id="1423776.FD04_GL000359"/>
<keyword evidence="1" id="KW-0812">Transmembrane</keyword>
<dbReference type="AlphaFoldDB" id="A0A0R1M032"/>
<dbReference type="RefSeq" id="WP_054699340.1">
    <property type="nucleotide sequence ID" value="NZ_AZEE01000027.1"/>
</dbReference>
<dbReference type="OrthoDB" id="9931071at2"/>
<evidence type="ECO:0000256" key="1">
    <source>
        <dbReference type="SAM" id="Phobius"/>
    </source>
</evidence>
<gene>
    <name evidence="2" type="ORF">FD04_GL000359</name>
</gene>
<reference evidence="2 3" key="1">
    <citation type="journal article" date="2015" name="Genome Announc.">
        <title>Expanding the biotechnology potential of lactobacilli through comparative genomics of 213 strains and associated genera.</title>
        <authorList>
            <person name="Sun Z."/>
            <person name="Harris H.M."/>
            <person name="McCann A."/>
            <person name="Guo C."/>
            <person name="Argimon S."/>
            <person name="Zhang W."/>
            <person name="Yang X."/>
            <person name="Jeffery I.B."/>
            <person name="Cooney J.C."/>
            <person name="Kagawa T.F."/>
            <person name="Liu W."/>
            <person name="Song Y."/>
            <person name="Salvetti E."/>
            <person name="Wrobel A."/>
            <person name="Rasinkangas P."/>
            <person name="Parkhill J."/>
            <person name="Rea M.C."/>
            <person name="O'Sullivan O."/>
            <person name="Ritari J."/>
            <person name="Douillard F.P."/>
            <person name="Paul Ross R."/>
            <person name="Yang R."/>
            <person name="Briner A.E."/>
            <person name="Felis G.E."/>
            <person name="de Vos W.M."/>
            <person name="Barrangou R."/>
            <person name="Klaenhammer T.R."/>
            <person name="Caufield P.W."/>
            <person name="Cui Y."/>
            <person name="Zhang H."/>
            <person name="O'Toole P.W."/>
        </authorList>
    </citation>
    <scope>NUCLEOTIDE SEQUENCE [LARGE SCALE GENOMIC DNA]</scope>
    <source>
        <strain evidence="2 3">DSM 19909</strain>
    </source>
</reference>
<evidence type="ECO:0000313" key="3">
    <source>
        <dbReference type="Proteomes" id="UP000051160"/>
    </source>
</evidence>
<proteinExistence type="predicted"/>
<dbReference type="PATRIC" id="fig|1423776.4.peg.361"/>
<comment type="caution">
    <text evidence="2">The sequence shown here is derived from an EMBL/GenBank/DDBJ whole genome shotgun (WGS) entry which is preliminary data.</text>
</comment>
<keyword evidence="1" id="KW-1133">Transmembrane helix</keyword>
<sequence length="90" mass="9664">MIVYIEVIIGVVVGLVTSWLLNIVKRPSNRVWQRRTEVLGIAMGVLGAISATQFVSYGPQFVGCSVIPAAVGGIVLTIVVLFTGKSWFSI</sequence>
<organism evidence="2 3">
    <name type="scientific">Secundilactobacillus odoratitofui DSM 19909 = JCM 15043</name>
    <dbReference type="NCBI Taxonomy" id="1423776"/>
    <lineage>
        <taxon>Bacteria</taxon>
        <taxon>Bacillati</taxon>
        <taxon>Bacillota</taxon>
        <taxon>Bacilli</taxon>
        <taxon>Lactobacillales</taxon>
        <taxon>Lactobacillaceae</taxon>
        <taxon>Secundilactobacillus</taxon>
    </lineage>
</organism>
<keyword evidence="1" id="KW-0472">Membrane</keyword>
<feature type="transmembrane region" description="Helical" evidence="1">
    <location>
        <begin position="36"/>
        <end position="54"/>
    </location>
</feature>
<evidence type="ECO:0008006" key="4">
    <source>
        <dbReference type="Google" id="ProtNLM"/>
    </source>
</evidence>